<accession>A0A7R9FVK6</accession>
<reference evidence="2" key="1">
    <citation type="submission" date="2020-11" db="EMBL/GenBank/DDBJ databases">
        <authorList>
            <person name="Tran Van P."/>
        </authorList>
    </citation>
    <scope>NUCLEOTIDE SEQUENCE</scope>
</reference>
<feature type="compositionally biased region" description="Basic and acidic residues" evidence="1">
    <location>
        <begin position="373"/>
        <end position="385"/>
    </location>
</feature>
<feature type="compositionally biased region" description="Low complexity" evidence="1">
    <location>
        <begin position="400"/>
        <end position="411"/>
    </location>
</feature>
<feature type="region of interest" description="Disordered" evidence="1">
    <location>
        <begin position="1"/>
        <end position="25"/>
    </location>
</feature>
<feature type="region of interest" description="Disordered" evidence="1">
    <location>
        <begin position="78"/>
        <end position="180"/>
    </location>
</feature>
<evidence type="ECO:0000256" key="1">
    <source>
        <dbReference type="SAM" id="MobiDB-lite"/>
    </source>
</evidence>
<dbReference type="PANTHER" id="PTHR45872">
    <property type="entry name" value="RHO GUANINE NUCLEOTIDE EXCHANGE FACTOR 2, ISOFORM D"/>
    <property type="match status" value="1"/>
</dbReference>
<feature type="compositionally biased region" description="Basic and acidic residues" evidence="1">
    <location>
        <begin position="95"/>
        <end position="113"/>
    </location>
</feature>
<organism evidence="2">
    <name type="scientific">Timema shepardi</name>
    <name type="common">Walking stick</name>
    <dbReference type="NCBI Taxonomy" id="629360"/>
    <lineage>
        <taxon>Eukaryota</taxon>
        <taxon>Metazoa</taxon>
        <taxon>Ecdysozoa</taxon>
        <taxon>Arthropoda</taxon>
        <taxon>Hexapoda</taxon>
        <taxon>Insecta</taxon>
        <taxon>Pterygota</taxon>
        <taxon>Neoptera</taxon>
        <taxon>Polyneoptera</taxon>
        <taxon>Phasmatodea</taxon>
        <taxon>Timematodea</taxon>
        <taxon>Timematoidea</taxon>
        <taxon>Timematidae</taxon>
        <taxon>Timema</taxon>
    </lineage>
</organism>
<feature type="region of interest" description="Disordered" evidence="1">
    <location>
        <begin position="373"/>
        <end position="420"/>
    </location>
</feature>
<gene>
    <name evidence="2" type="ORF">TSIB3V08_LOCUS946</name>
</gene>
<feature type="compositionally biased region" description="Low complexity" evidence="1">
    <location>
        <begin position="7"/>
        <end position="23"/>
    </location>
</feature>
<dbReference type="GO" id="GO:0005737">
    <property type="term" value="C:cytoplasm"/>
    <property type="evidence" value="ECO:0007669"/>
    <property type="project" value="TreeGrafter"/>
</dbReference>
<dbReference type="GO" id="GO:0001664">
    <property type="term" value="F:G protein-coupled receptor binding"/>
    <property type="evidence" value="ECO:0007669"/>
    <property type="project" value="TreeGrafter"/>
</dbReference>
<feature type="compositionally biased region" description="Low complexity" evidence="1">
    <location>
        <begin position="140"/>
        <end position="174"/>
    </location>
</feature>
<dbReference type="PANTHER" id="PTHR45872:SF2">
    <property type="entry name" value="RHO GUANINE NUCLEOTIDE EXCHANGE FACTOR 2, ISOFORM D"/>
    <property type="match status" value="1"/>
</dbReference>
<sequence>MDWSEVSSSSSAMASPTATSPSSNPIKSVFNGVQSQASSTALKYVRVRWRKAVCMLFLESIVNERWFRHISEAAEAYKTRDGKNRRPEPLVAAPTHDEVSPEPSVQEKTKDSEETSNEVGVKEEGAAGACSDLLAPPGGSTSSSALDAESSPVSASPSESPSTTPQASPSSAPSDNGEATARKIGDGLLLSSPSQRRRVEPLRLTTEESSLIQPSEVVVSQRPVLTAEPVLTPIEKLRRKDEEIRLALAEKTQLVADILHVPREEFETIAELAGEPSVDKEATELVLAAVNQANQLTSILNEVLRVTEEDAVSATSEVISGSVVRRSDRLPAVPAHKLQDISSSLNKQLTQLLKIVKDRDEERERLRRELQRSREQLHCMHESQRRQQNLNLPSSPTPSRPSSYVSVGSSSEQPHDSEDDTGLNRLLLVCDQEEDVVLELEDKHATLEPHEEAASDVFVDALSGEAENHLEGVVGKSSCLEAADNLVEEVVSPDPPIQD</sequence>
<dbReference type="GO" id="GO:0007186">
    <property type="term" value="P:G protein-coupled receptor signaling pathway"/>
    <property type="evidence" value="ECO:0007669"/>
    <property type="project" value="TreeGrafter"/>
</dbReference>
<name>A0A7R9FVK6_TIMSH</name>
<dbReference type="GO" id="GO:0005085">
    <property type="term" value="F:guanyl-nucleotide exchange factor activity"/>
    <property type="evidence" value="ECO:0007669"/>
    <property type="project" value="TreeGrafter"/>
</dbReference>
<evidence type="ECO:0000313" key="2">
    <source>
        <dbReference type="EMBL" id="CAD7256667.1"/>
    </source>
</evidence>
<protein>
    <submittedName>
        <fullName evidence="2">Uncharacterized protein</fullName>
    </submittedName>
</protein>
<dbReference type="AlphaFoldDB" id="A0A7R9FVK6"/>
<dbReference type="EMBL" id="OC000254">
    <property type="protein sequence ID" value="CAD7256667.1"/>
    <property type="molecule type" value="Genomic_DNA"/>
</dbReference>
<proteinExistence type="predicted"/>
<feature type="compositionally biased region" description="Basic and acidic residues" evidence="1">
    <location>
        <begin position="78"/>
        <end position="88"/>
    </location>
</feature>